<sequence>MDDEMVETARVIDALGLVCPEPVMMLHAEIRKTPAGGLVRLLATDPSAQRDVASFCRFLNHELLETHEGDDRFEFVIRKAMA</sequence>
<evidence type="ECO:0000259" key="2">
    <source>
        <dbReference type="PROSITE" id="PS01148"/>
    </source>
</evidence>
<proteinExistence type="inferred from homology"/>
<dbReference type="NCBIfam" id="NF001423">
    <property type="entry name" value="PRK00299.1"/>
    <property type="match status" value="1"/>
</dbReference>
<dbReference type="EMBL" id="DS999411">
    <property type="protein sequence ID" value="EED36457.1"/>
    <property type="molecule type" value="Genomic_DNA"/>
</dbReference>
<evidence type="ECO:0000313" key="4">
    <source>
        <dbReference type="Proteomes" id="UP000004699"/>
    </source>
</evidence>
<dbReference type="InterPro" id="IPR036868">
    <property type="entry name" value="TusA-like_sf"/>
</dbReference>
<keyword evidence="4" id="KW-1185">Reference proteome</keyword>
<dbReference type="SUPFAM" id="SSF64307">
    <property type="entry name" value="SirA-like"/>
    <property type="match status" value="1"/>
</dbReference>
<dbReference type="eggNOG" id="COG0425">
    <property type="taxonomic scope" value="Bacteria"/>
</dbReference>
<dbReference type="PROSITE" id="PS01148">
    <property type="entry name" value="UPF0033"/>
    <property type="match status" value="1"/>
</dbReference>
<feature type="domain" description="UPF0033" evidence="2">
    <location>
        <begin position="12"/>
        <end position="36"/>
    </location>
</feature>
<organism evidence="3 4">
    <name type="scientific">Luminiphilus syltensis NOR5-1B</name>
    <dbReference type="NCBI Taxonomy" id="565045"/>
    <lineage>
        <taxon>Bacteria</taxon>
        <taxon>Pseudomonadati</taxon>
        <taxon>Pseudomonadota</taxon>
        <taxon>Gammaproteobacteria</taxon>
        <taxon>Cellvibrionales</taxon>
        <taxon>Halieaceae</taxon>
        <taxon>Luminiphilus</taxon>
    </lineage>
</organism>
<accession>B8KRR0</accession>
<dbReference type="Pfam" id="PF01206">
    <property type="entry name" value="TusA"/>
    <property type="match status" value="1"/>
</dbReference>
<protein>
    <recommendedName>
        <fullName evidence="2">UPF0033 domain-containing protein</fullName>
    </recommendedName>
</protein>
<dbReference type="AlphaFoldDB" id="B8KRR0"/>
<dbReference type="InterPro" id="IPR001455">
    <property type="entry name" value="TusA-like"/>
</dbReference>
<dbReference type="STRING" id="565045.NOR51B_2408"/>
<evidence type="ECO:0000313" key="3">
    <source>
        <dbReference type="EMBL" id="EED36457.1"/>
    </source>
</evidence>
<gene>
    <name evidence="3" type="ORF">NOR51B_2408</name>
</gene>
<name>B8KRR0_9GAMM</name>
<dbReference type="Gene3D" id="3.30.110.40">
    <property type="entry name" value="TusA-like domain"/>
    <property type="match status" value="1"/>
</dbReference>
<evidence type="ECO:0000256" key="1">
    <source>
        <dbReference type="ARBA" id="ARBA00008984"/>
    </source>
</evidence>
<reference evidence="4" key="1">
    <citation type="journal article" date="2013" name="BMC Microbiol.">
        <title>Taxonomy and evolution of bacteriochlorophyll a-containing members of the OM60/NOR5 clade of marine gammaproteobacteria: description of Luminiphilus syltensis gen. nov., sp. nov., reclassification of Haliea rubra as Pseudohaliea rubra gen. nov., comb. nov., and emendation of Chromatocurvus halotolerans.</title>
        <authorList>
            <person name="Spring S."/>
            <person name="Riedel T."/>
            <person name="Sproer C."/>
            <person name="Yan S."/>
            <person name="Harder J."/>
            <person name="Fuchs B.M."/>
        </authorList>
    </citation>
    <scope>NUCLEOTIDE SEQUENCE [LARGE SCALE GENOMIC DNA]</scope>
    <source>
        <strain evidence="4">NOR51-B</strain>
    </source>
</reference>
<dbReference type="Proteomes" id="UP000004699">
    <property type="component" value="Unassembled WGS sequence"/>
</dbReference>
<dbReference type="HOGENOM" id="CLU_165255_5_1_6"/>
<dbReference type="PANTHER" id="PTHR33279:SF2">
    <property type="entry name" value="SULFUR CARRIER PROTEIN TUSA"/>
    <property type="match status" value="1"/>
</dbReference>
<dbReference type="PANTHER" id="PTHR33279">
    <property type="entry name" value="SULFUR CARRIER PROTEIN YEDF-RELATED"/>
    <property type="match status" value="1"/>
</dbReference>
<comment type="similarity">
    <text evidence="1">Belongs to the sulfur carrier protein TusA family.</text>
</comment>